<evidence type="ECO:0000256" key="4">
    <source>
        <dbReference type="ARBA" id="ARBA00022502"/>
    </source>
</evidence>
<feature type="transmembrane region" description="Helical" evidence="8">
    <location>
        <begin position="226"/>
        <end position="243"/>
    </location>
</feature>
<dbReference type="EC" id="2.3.-.-" evidence="8"/>
<dbReference type="FunCoup" id="A0A1D2VJ77">
    <property type="interactions" value="561"/>
</dbReference>
<dbReference type="Pfam" id="PF06423">
    <property type="entry name" value="GWT1"/>
    <property type="match status" value="1"/>
</dbReference>
<dbReference type="InParanoid" id="A0A1D2VJ77"/>
<feature type="transmembrane region" description="Helical" evidence="8">
    <location>
        <begin position="26"/>
        <end position="44"/>
    </location>
</feature>
<dbReference type="OrthoDB" id="15270at2759"/>
<dbReference type="UniPathway" id="UPA00196"/>
<evidence type="ECO:0000256" key="5">
    <source>
        <dbReference type="ARBA" id="ARBA00022692"/>
    </source>
</evidence>
<evidence type="ECO:0000256" key="6">
    <source>
        <dbReference type="ARBA" id="ARBA00022989"/>
    </source>
</evidence>
<dbReference type="EMBL" id="KV454479">
    <property type="protein sequence ID" value="ODV61665.1"/>
    <property type="molecule type" value="Genomic_DNA"/>
</dbReference>
<accession>A0A1D2VJ77</accession>
<feature type="transmembrane region" description="Helical" evidence="8">
    <location>
        <begin position="425"/>
        <end position="445"/>
    </location>
</feature>
<keyword evidence="7 8" id="KW-0472">Membrane</keyword>
<keyword evidence="4 8" id="KW-0337">GPI-anchor biosynthesis</keyword>
<dbReference type="AlphaFoldDB" id="A0A1D2VJ77"/>
<dbReference type="PANTHER" id="PTHR20661">
    <property type="entry name" value="PHOSPHATIDYLINOSITOL-GLYCAN BIOSYNTHESIS CLASS W PROTEIN"/>
    <property type="match status" value="1"/>
</dbReference>
<evidence type="ECO:0000256" key="2">
    <source>
        <dbReference type="ARBA" id="ARBA00004687"/>
    </source>
</evidence>
<dbReference type="RefSeq" id="XP_020047972.1">
    <property type="nucleotide sequence ID" value="XM_020190506.1"/>
</dbReference>
<keyword evidence="10" id="KW-1185">Reference proteome</keyword>
<dbReference type="GO" id="GO:0032216">
    <property type="term" value="F:glucosaminyl-phosphatidylinositol O-acyltransferase activity"/>
    <property type="evidence" value="ECO:0007669"/>
    <property type="project" value="EnsemblFungi"/>
</dbReference>
<feature type="transmembrane region" description="Helical" evidence="8">
    <location>
        <begin position="483"/>
        <end position="502"/>
    </location>
</feature>
<feature type="transmembrane region" description="Helical" evidence="8">
    <location>
        <begin position="140"/>
        <end position="160"/>
    </location>
</feature>
<evidence type="ECO:0000256" key="8">
    <source>
        <dbReference type="RuleBase" id="RU280819"/>
    </source>
</evidence>
<dbReference type="Proteomes" id="UP000095038">
    <property type="component" value="Unassembled WGS sequence"/>
</dbReference>
<keyword evidence="5 8" id="KW-0812">Transmembrane</keyword>
<dbReference type="GO" id="GO:0005789">
    <property type="term" value="C:endoplasmic reticulum membrane"/>
    <property type="evidence" value="ECO:0007669"/>
    <property type="project" value="UniProtKB-SubCell"/>
</dbReference>
<dbReference type="PIRSF" id="PIRSF017321">
    <property type="entry name" value="GWT1"/>
    <property type="match status" value="1"/>
</dbReference>
<keyword evidence="8" id="KW-0256">Endoplasmic reticulum</keyword>
<name>A0A1D2VJ77_9ASCO</name>
<gene>
    <name evidence="9" type="ORF">ASCRUDRAFT_34277</name>
</gene>
<dbReference type="STRING" id="1344418.A0A1D2VJ77"/>
<comment type="pathway">
    <text evidence="2 8">Glycolipid biosynthesis; glycosylphosphatidylinositol-anchor biosynthesis.</text>
</comment>
<organism evidence="9 10">
    <name type="scientific">Ascoidea rubescens DSM 1968</name>
    <dbReference type="NCBI Taxonomy" id="1344418"/>
    <lineage>
        <taxon>Eukaryota</taxon>
        <taxon>Fungi</taxon>
        <taxon>Dikarya</taxon>
        <taxon>Ascomycota</taxon>
        <taxon>Saccharomycotina</taxon>
        <taxon>Saccharomycetes</taxon>
        <taxon>Ascoideaceae</taxon>
        <taxon>Ascoidea</taxon>
    </lineage>
</organism>
<comment type="similarity">
    <text evidence="3 8">Belongs to the PIGW family.</text>
</comment>
<evidence type="ECO:0000256" key="3">
    <source>
        <dbReference type="ARBA" id="ARBA00007559"/>
    </source>
</evidence>
<feature type="transmembrane region" description="Helical" evidence="8">
    <location>
        <begin position="514"/>
        <end position="533"/>
    </location>
</feature>
<feature type="transmembrane region" description="Helical" evidence="8">
    <location>
        <begin position="287"/>
        <end position="306"/>
    </location>
</feature>
<feature type="transmembrane region" description="Helical" evidence="8">
    <location>
        <begin position="77"/>
        <end position="95"/>
    </location>
</feature>
<dbReference type="GO" id="GO:0006506">
    <property type="term" value="P:GPI anchor biosynthetic process"/>
    <property type="evidence" value="ECO:0007669"/>
    <property type="project" value="UniProtKB-UniPathway"/>
</dbReference>
<dbReference type="GO" id="GO:0072659">
    <property type="term" value="P:protein localization to plasma membrane"/>
    <property type="evidence" value="ECO:0007669"/>
    <property type="project" value="TreeGrafter"/>
</dbReference>
<dbReference type="InterPro" id="IPR009447">
    <property type="entry name" value="PIGW/GWT1"/>
</dbReference>
<sequence>MENSRSLKERKEDFVSGLTGSSIEEVYLVTLVSLVTYIAYYLIIVHERKRVNSIIFSIEFILFWFGLLLSITLYSDIPVKLIFSILVPSVTLALFSNKKTLKGNKIKSRKGHDKNRSHKINFGNLSINDYMSKKNYITIYRSNMMIITCLAILAVDFKVFPRRFAKVETWGSSLMDLGVGSFVFSMGLVSIRTKLKARFNENGSSQKEKKTVYSKFLKFLKKLRKSLLSSLVILIIGLLRLYFVKNLDYQEHASEYGTHWNFFMTLGLLDPVVLILDSIFPFEVPVFVTGLVVSIIYEILLNKNGLLEFILLHPRDNLITSNKEGIFSFIGYLSIFLTGQSVGSILLPNFKTRLNVFRISTKKEIINFYSSSVVVTGKDKKSYKNKVHQFFTVSATQGLFYFAIFYNVLFYLLYHYTNLNISRRIANLLYVLWVVSYNLNFLLGFKFISKCFDAKIAEDTEMRNGSGTEEYTNVPYLIEAINANGLLVFLVANVSTGVINMAMDTLDMSQTSSVAVLVAYAFALALFSALLHYKGIYIKL</sequence>
<comment type="subcellular location">
    <subcellularLocation>
        <location evidence="1 8">Endoplasmic reticulum membrane</location>
        <topology evidence="1 8">Multi-pass membrane protein</topology>
    </subcellularLocation>
</comment>
<keyword evidence="6 8" id="KW-1133">Transmembrane helix</keyword>
<comment type="function">
    <text evidence="8">A acetyltransferase, which acetylates the inositol ring of phosphatidylinositol during biosynthesis of GPI-anchor.</text>
</comment>
<feature type="transmembrane region" description="Helical" evidence="8">
    <location>
        <begin position="51"/>
        <end position="71"/>
    </location>
</feature>
<feature type="transmembrane region" description="Helical" evidence="8">
    <location>
        <begin position="326"/>
        <end position="347"/>
    </location>
</feature>
<keyword evidence="8" id="KW-0808">Transferase</keyword>
<feature type="transmembrane region" description="Helical" evidence="8">
    <location>
        <begin position="390"/>
        <end position="413"/>
    </location>
</feature>
<evidence type="ECO:0000256" key="1">
    <source>
        <dbReference type="ARBA" id="ARBA00004477"/>
    </source>
</evidence>
<keyword evidence="8" id="KW-0012">Acyltransferase</keyword>
<evidence type="ECO:0000313" key="10">
    <source>
        <dbReference type="Proteomes" id="UP000095038"/>
    </source>
</evidence>
<feature type="transmembrane region" description="Helical" evidence="8">
    <location>
        <begin position="172"/>
        <end position="191"/>
    </location>
</feature>
<dbReference type="GeneID" id="30964142"/>
<dbReference type="PANTHER" id="PTHR20661:SF0">
    <property type="entry name" value="PHOSPHATIDYLINOSITOL-GLYCAN BIOSYNTHESIS CLASS W PROTEIN"/>
    <property type="match status" value="1"/>
</dbReference>
<evidence type="ECO:0000313" key="9">
    <source>
        <dbReference type="EMBL" id="ODV61665.1"/>
    </source>
</evidence>
<evidence type="ECO:0000256" key="7">
    <source>
        <dbReference type="ARBA" id="ARBA00023136"/>
    </source>
</evidence>
<protein>
    <recommendedName>
        <fullName evidence="8">GPI-anchored wall transfer protein</fullName>
        <ecNumber evidence="8">2.3.-.-</ecNumber>
    </recommendedName>
</protein>
<reference evidence="10" key="1">
    <citation type="submission" date="2016-05" db="EMBL/GenBank/DDBJ databases">
        <title>Comparative genomics of biotechnologically important yeasts.</title>
        <authorList>
            <consortium name="DOE Joint Genome Institute"/>
            <person name="Riley R."/>
            <person name="Haridas S."/>
            <person name="Wolfe K.H."/>
            <person name="Lopes M.R."/>
            <person name="Hittinger C.T."/>
            <person name="Goker M."/>
            <person name="Salamov A."/>
            <person name="Wisecaver J."/>
            <person name="Long T.M."/>
            <person name="Aerts A.L."/>
            <person name="Barry K."/>
            <person name="Choi C."/>
            <person name="Clum A."/>
            <person name="Coughlan A.Y."/>
            <person name="Deshpande S."/>
            <person name="Douglass A.P."/>
            <person name="Hanson S.J."/>
            <person name="Klenk H.-P."/>
            <person name="Labutti K."/>
            <person name="Lapidus A."/>
            <person name="Lindquist E."/>
            <person name="Lipzen A."/>
            <person name="Meier-Kolthoff J.P."/>
            <person name="Ohm R.A."/>
            <person name="Otillar R.P."/>
            <person name="Pangilinan J."/>
            <person name="Peng Y."/>
            <person name="Rokas A."/>
            <person name="Rosa C.A."/>
            <person name="Scheuner C."/>
            <person name="Sibirny A.A."/>
            <person name="Slot J.C."/>
            <person name="Stielow J.B."/>
            <person name="Sun H."/>
            <person name="Kurtzman C.P."/>
            <person name="Blackwell M."/>
            <person name="Grigoriev I.V."/>
            <person name="Jeffries T.W."/>
        </authorList>
    </citation>
    <scope>NUCLEOTIDE SEQUENCE [LARGE SCALE GENOMIC DNA]</scope>
    <source>
        <strain evidence="10">DSM 1968</strain>
    </source>
</reference>
<proteinExistence type="inferred from homology"/>